<sequence>MGRKQKLRQERKIKNKNPTSAVITTAPEATVEVASEGVPSEAAMTAIVVEVDSVFPKSDEYVQATVDTQIINGNEHYKLRPSEQYALIKQGATEHGCVHSMLLMDKLLRKGSTTTEGHYNPMYMHLAHPWLLEGAIRGNFRCIMTLIGEYYFDHAELNRNADVLIDYWGKIAHNANSRLPNLALNGLKDRLVRTCVICSKTDTNTSTLKQCIGCSFHCYCSETCQTTHWKDRKHRNECKQLRILNKYHKPYFNEIRDAVIRGDKEIPSLEKLRYKLGLTRPLEDYQELIDYNTHDGKLINPKDYVVAREDGTVWVGSFPSSPIGT</sequence>
<dbReference type="InterPro" id="IPR002893">
    <property type="entry name" value="Znf_MYND"/>
</dbReference>
<dbReference type="OrthoDB" id="5945798at2759"/>
<proteinExistence type="predicted"/>
<dbReference type="Pfam" id="PF01753">
    <property type="entry name" value="zf-MYND"/>
    <property type="match status" value="1"/>
</dbReference>
<gene>
    <name evidence="6" type="ORF">FRACYDRAFT_258718</name>
</gene>
<evidence type="ECO:0000256" key="4">
    <source>
        <dbReference type="PROSITE-ProRule" id="PRU00134"/>
    </source>
</evidence>
<reference evidence="6 7" key="1">
    <citation type="submission" date="2016-09" db="EMBL/GenBank/DDBJ databases">
        <title>Extensive genetic diversity and differential bi-allelic expression allows diatom success in the polar Southern Ocean.</title>
        <authorList>
            <consortium name="DOE Joint Genome Institute"/>
            <person name="Mock T."/>
            <person name="Otillar R.P."/>
            <person name="Strauss J."/>
            <person name="Dupont C."/>
            <person name="Frickenhaus S."/>
            <person name="Maumus F."/>
            <person name="Mcmullan M."/>
            <person name="Sanges R."/>
            <person name="Schmutz J."/>
            <person name="Toseland A."/>
            <person name="Valas R."/>
            <person name="Veluchamy A."/>
            <person name="Ward B.J."/>
            <person name="Allen A."/>
            <person name="Barry K."/>
            <person name="Falciatore A."/>
            <person name="Ferrante M."/>
            <person name="Fortunato A.E."/>
            <person name="Gloeckner G."/>
            <person name="Gruber A."/>
            <person name="Hipkin R."/>
            <person name="Janech M."/>
            <person name="Kroth P."/>
            <person name="Leese F."/>
            <person name="Lindquist E."/>
            <person name="Lyon B.R."/>
            <person name="Martin J."/>
            <person name="Mayer C."/>
            <person name="Parker M."/>
            <person name="Quesneville H."/>
            <person name="Raymond J."/>
            <person name="Uhlig C."/>
            <person name="Valentin K.U."/>
            <person name="Worden A.Z."/>
            <person name="Armbrust E.V."/>
            <person name="Bowler C."/>
            <person name="Green B."/>
            <person name="Moulton V."/>
            <person name="Van Oosterhout C."/>
            <person name="Grigoriev I."/>
        </authorList>
    </citation>
    <scope>NUCLEOTIDE SEQUENCE [LARGE SCALE GENOMIC DNA]</scope>
    <source>
        <strain evidence="6 7">CCMP1102</strain>
    </source>
</reference>
<dbReference type="Gene3D" id="1.10.220.160">
    <property type="match status" value="1"/>
</dbReference>
<organism evidence="6 7">
    <name type="scientific">Fragilariopsis cylindrus CCMP1102</name>
    <dbReference type="NCBI Taxonomy" id="635003"/>
    <lineage>
        <taxon>Eukaryota</taxon>
        <taxon>Sar</taxon>
        <taxon>Stramenopiles</taxon>
        <taxon>Ochrophyta</taxon>
        <taxon>Bacillariophyta</taxon>
        <taxon>Bacillariophyceae</taxon>
        <taxon>Bacillariophycidae</taxon>
        <taxon>Bacillariales</taxon>
        <taxon>Bacillariaceae</taxon>
        <taxon>Fragilariopsis</taxon>
    </lineage>
</organism>
<dbReference type="Proteomes" id="UP000095751">
    <property type="component" value="Unassembled WGS sequence"/>
</dbReference>
<evidence type="ECO:0000256" key="2">
    <source>
        <dbReference type="ARBA" id="ARBA00022771"/>
    </source>
</evidence>
<dbReference type="PROSITE" id="PS01360">
    <property type="entry name" value="ZF_MYND_1"/>
    <property type="match status" value="1"/>
</dbReference>
<keyword evidence="1" id="KW-0479">Metal-binding</keyword>
<dbReference type="EMBL" id="KV784589">
    <property type="protein sequence ID" value="OEU05665.1"/>
    <property type="molecule type" value="Genomic_DNA"/>
</dbReference>
<dbReference type="AlphaFoldDB" id="A0A1E7EIF2"/>
<accession>A0A1E7EIF2</accession>
<keyword evidence="2 4" id="KW-0863">Zinc-finger</keyword>
<keyword evidence="7" id="KW-1185">Reference proteome</keyword>
<dbReference type="Gene3D" id="6.10.140.2220">
    <property type="match status" value="1"/>
</dbReference>
<keyword evidence="3" id="KW-0862">Zinc</keyword>
<dbReference type="InParanoid" id="A0A1E7EIF2"/>
<dbReference type="SUPFAM" id="SSF144232">
    <property type="entry name" value="HIT/MYND zinc finger-like"/>
    <property type="match status" value="1"/>
</dbReference>
<evidence type="ECO:0000313" key="6">
    <source>
        <dbReference type="EMBL" id="OEU05665.1"/>
    </source>
</evidence>
<evidence type="ECO:0000259" key="5">
    <source>
        <dbReference type="PROSITE" id="PS50865"/>
    </source>
</evidence>
<evidence type="ECO:0000256" key="1">
    <source>
        <dbReference type="ARBA" id="ARBA00022723"/>
    </source>
</evidence>
<evidence type="ECO:0000313" key="7">
    <source>
        <dbReference type="Proteomes" id="UP000095751"/>
    </source>
</evidence>
<dbReference type="KEGG" id="fcy:FRACYDRAFT_258718"/>
<name>A0A1E7EIF2_9STRA</name>
<dbReference type="PROSITE" id="PS50865">
    <property type="entry name" value="ZF_MYND_2"/>
    <property type="match status" value="1"/>
</dbReference>
<feature type="domain" description="MYND-type" evidence="5">
    <location>
        <begin position="195"/>
        <end position="238"/>
    </location>
</feature>
<dbReference type="GO" id="GO:0008270">
    <property type="term" value="F:zinc ion binding"/>
    <property type="evidence" value="ECO:0007669"/>
    <property type="project" value="UniProtKB-KW"/>
</dbReference>
<protein>
    <recommendedName>
        <fullName evidence="5">MYND-type domain-containing protein</fullName>
    </recommendedName>
</protein>
<evidence type="ECO:0000256" key="3">
    <source>
        <dbReference type="ARBA" id="ARBA00022833"/>
    </source>
</evidence>